<protein>
    <submittedName>
        <fullName evidence="1">Uncharacterized protein</fullName>
    </submittedName>
</protein>
<proteinExistence type="predicted"/>
<dbReference type="Proteomes" id="UP000831701">
    <property type="component" value="Chromosome 1"/>
</dbReference>
<evidence type="ECO:0000313" key="2">
    <source>
        <dbReference type="Proteomes" id="UP000831701"/>
    </source>
</evidence>
<reference evidence="1" key="1">
    <citation type="submission" date="2022-04" db="EMBL/GenBank/DDBJ databases">
        <title>Jade perch genome.</title>
        <authorList>
            <person name="Chao B."/>
        </authorList>
    </citation>
    <scope>NUCLEOTIDE SEQUENCE</scope>
    <source>
        <strain evidence="1">CB-2022</strain>
    </source>
</reference>
<dbReference type="EMBL" id="CM041531">
    <property type="protein sequence ID" value="KAI3377487.1"/>
    <property type="molecule type" value="Genomic_DNA"/>
</dbReference>
<comment type="caution">
    <text evidence="1">The sequence shown here is derived from an EMBL/GenBank/DDBJ whole genome shotgun (WGS) entry which is preliminary data.</text>
</comment>
<gene>
    <name evidence="1" type="ORF">L3Q82_008668</name>
</gene>
<feature type="non-terminal residue" evidence="1">
    <location>
        <position position="1"/>
    </location>
</feature>
<name>A0ACB8XAY2_9TELE</name>
<accession>A0ACB8XAY2</accession>
<sequence>ETVPSTMNVRKVKKTVLSVEQAEGVGARVRRSIGRNELRNLDPFLMLDEFRVSKPAGFPDHPHRGFETVTYVLEGITAHEDFCGHSGRLKSGDLQWMTAGKGVVHAEMPVSEEPVVGLQLWVNLPRQDKMVEPAYQELKDSEIPKPSQGGVTVAVISGEALGAKSKVFTRTPTLYLDFRLQAGALHVQPVPSGPDQEQQMVEPHYTVVFGDGDCVKFENKGSDVSHFVLIAGEPLKEPVVQHGPFVMTTEEEIRQAIKDYQTGRNGFERAVNWRESKHSQAMMMKRTLCRISCLVTLVVEMSWINVGHSMHREEGNRNMKEWERKVRSASSLDELLRLADFPDWKLWKCRLRLQQPETLSSPPSAGSHRSTRYAAESYSLEILKAIDEEWQRTQCMPRETCIDVAKELGTDPSMFFKPPCVSVHRCSGCCNQEGVTCRNTTTEYVNKTVSEQNISDDKWIPVLSVIPFKFVPEPVLIKVANHTECRCMEPAIIRRNAQPHRSSGCFPMGQLSEAEDSRRLCASGLIWDCSTDRCIPYPFSTPERGEGTWKLDSLVRCLLNLADSCFKQIAEMSFLRRVAGRSLRDRVRSSVTREELGVEPLLLRIERSQLRWLGHLFRMPPGRLPREVFQACPTGRRPRGRPRTRWRDYVSLGLAWERLGDPPGRAGGSVWGEGGLGISAQTAASATRSRTKRMKMDGWMDIKRLFL</sequence>
<keyword evidence="2" id="KW-1185">Reference proteome</keyword>
<organism evidence="1 2">
    <name type="scientific">Scortum barcoo</name>
    <name type="common">barcoo grunter</name>
    <dbReference type="NCBI Taxonomy" id="214431"/>
    <lineage>
        <taxon>Eukaryota</taxon>
        <taxon>Metazoa</taxon>
        <taxon>Chordata</taxon>
        <taxon>Craniata</taxon>
        <taxon>Vertebrata</taxon>
        <taxon>Euteleostomi</taxon>
        <taxon>Actinopterygii</taxon>
        <taxon>Neopterygii</taxon>
        <taxon>Teleostei</taxon>
        <taxon>Neoteleostei</taxon>
        <taxon>Acanthomorphata</taxon>
        <taxon>Eupercaria</taxon>
        <taxon>Centrarchiformes</taxon>
        <taxon>Terapontoidei</taxon>
        <taxon>Terapontidae</taxon>
        <taxon>Scortum</taxon>
    </lineage>
</organism>
<evidence type="ECO:0000313" key="1">
    <source>
        <dbReference type="EMBL" id="KAI3377487.1"/>
    </source>
</evidence>